<sequence length="81" mass="8690">MKAPLQPIFDAVGVHYLAGRVEHIDVANQQVQVVGHGADAASQTLHYDRLVLAAGSRLNCPPIPGLQQHAFNVDQNPDAAR</sequence>
<accession>A0A9P7BYI9</accession>
<organism evidence="2 3">
    <name type="scientific">Rhizopus oryzae</name>
    <name type="common">Mucormycosis agent</name>
    <name type="synonym">Rhizopus arrhizus var. delemar</name>
    <dbReference type="NCBI Taxonomy" id="64495"/>
    <lineage>
        <taxon>Eukaryota</taxon>
        <taxon>Fungi</taxon>
        <taxon>Fungi incertae sedis</taxon>
        <taxon>Mucoromycota</taxon>
        <taxon>Mucoromycotina</taxon>
        <taxon>Mucoromycetes</taxon>
        <taxon>Mucorales</taxon>
        <taxon>Mucorineae</taxon>
        <taxon>Rhizopodaceae</taxon>
        <taxon>Rhizopus</taxon>
    </lineage>
</organism>
<dbReference type="GO" id="GO:0016491">
    <property type="term" value="F:oxidoreductase activity"/>
    <property type="evidence" value="ECO:0007669"/>
    <property type="project" value="InterPro"/>
</dbReference>
<protein>
    <recommendedName>
        <fullName evidence="1">FAD/NAD(P)-binding domain-containing protein</fullName>
    </recommendedName>
</protein>
<evidence type="ECO:0000259" key="1">
    <source>
        <dbReference type="Pfam" id="PF07992"/>
    </source>
</evidence>
<dbReference type="EMBL" id="JAANIT010011752">
    <property type="protein sequence ID" value="KAG1523159.1"/>
    <property type="molecule type" value="Genomic_DNA"/>
</dbReference>
<dbReference type="Proteomes" id="UP000717996">
    <property type="component" value="Unassembled WGS sequence"/>
</dbReference>
<evidence type="ECO:0000313" key="2">
    <source>
        <dbReference type="EMBL" id="KAG1523159.1"/>
    </source>
</evidence>
<proteinExistence type="predicted"/>
<dbReference type="Gene3D" id="3.50.50.100">
    <property type="match status" value="1"/>
</dbReference>
<reference evidence="2" key="1">
    <citation type="journal article" date="2020" name="Microb. Genom.">
        <title>Genetic diversity of clinical and environmental Mucorales isolates obtained from an investigation of mucormycosis cases among solid organ transplant recipients.</title>
        <authorList>
            <person name="Nguyen M.H."/>
            <person name="Kaul D."/>
            <person name="Muto C."/>
            <person name="Cheng S.J."/>
            <person name="Richter R.A."/>
            <person name="Bruno V.M."/>
            <person name="Liu G."/>
            <person name="Beyhan S."/>
            <person name="Sundermann A.J."/>
            <person name="Mounaud S."/>
            <person name="Pasculle A.W."/>
            <person name="Nierman W.C."/>
            <person name="Driscoll E."/>
            <person name="Cumbie R."/>
            <person name="Clancy C.J."/>
            <person name="Dupont C.L."/>
        </authorList>
    </citation>
    <scope>NUCLEOTIDE SEQUENCE</scope>
    <source>
        <strain evidence="2">GL16</strain>
    </source>
</reference>
<dbReference type="InterPro" id="IPR036188">
    <property type="entry name" value="FAD/NAD-bd_sf"/>
</dbReference>
<dbReference type="AlphaFoldDB" id="A0A9P7BYI9"/>
<gene>
    <name evidence="2" type="ORF">G6F51_014546</name>
</gene>
<dbReference type="SUPFAM" id="SSF51905">
    <property type="entry name" value="FAD/NAD(P)-binding domain"/>
    <property type="match status" value="1"/>
</dbReference>
<name>A0A9P7BYI9_RHIOR</name>
<evidence type="ECO:0000313" key="3">
    <source>
        <dbReference type="Proteomes" id="UP000717996"/>
    </source>
</evidence>
<dbReference type="Pfam" id="PF07992">
    <property type="entry name" value="Pyr_redox_2"/>
    <property type="match status" value="1"/>
</dbReference>
<comment type="caution">
    <text evidence="2">The sequence shown here is derived from an EMBL/GenBank/DDBJ whole genome shotgun (WGS) entry which is preliminary data.</text>
</comment>
<dbReference type="InterPro" id="IPR023753">
    <property type="entry name" value="FAD/NAD-binding_dom"/>
</dbReference>
<feature type="domain" description="FAD/NAD(P)-binding" evidence="1">
    <location>
        <begin position="13"/>
        <end position="75"/>
    </location>
</feature>